<gene>
    <name evidence="5" type="ORF">FE263_01715</name>
</gene>
<evidence type="ECO:0000313" key="5">
    <source>
        <dbReference type="EMBL" id="TLU73962.1"/>
    </source>
</evidence>
<evidence type="ECO:0000256" key="3">
    <source>
        <dbReference type="RuleBase" id="RU000363"/>
    </source>
</evidence>
<dbReference type="PANTHER" id="PTHR43976">
    <property type="entry name" value="SHORT CHAIN DEHYDROGENASE"/>
    <property type="match status" value="1"/>
</dbReference>
<dbReference type="InterPro" id="IPR036291">
    <property type="entry name" value="NAD(P)-bd_dom_sf"/>
</dbReference>
<evidence type="ECO:0000256" key="4">
    <source>
        <dbReference type="SAM" id="MobiDB-lite"/>
    </source>
</evidence>
<comment type="caution">
    <text evidence="5">The sequence shown here is derived from an EMBL/GenBank/DDBJ whole genome shotgun (WGS) entry which is preliminary data.</text>
</comment>
<protein>
    <submittedName>
        <fullName evidence="5">Oxidoreductase</fullName>
    </submittedName>
</protein>
<proteinExistence type="inferred from homology"/>
<dbReference type="SUPFAM" id="SSF51735">
    <property type="entry name" value="NAD(P)-binding Rossmann-fold domains"/>
    <property type="match status" value="1"/>
</dbReference>
<dbReference type="InterPro" id="IPR002347">
    <property type="entry name" value="SDR_fam"/>
</dbReference>
<accession>A0A5R9J8P9</accession>
<dbReference type="NCBIfam" id="NF004824">
    <property type="entry name" value="PRK06180.1"/>
    <property type="match status" value="1"/>
</dbReference>
<comment type="similarity">
    <text evidence="1 3">Belongs to the short-chain dehydrogenases/reductases (SDR) family.</text>
</comment>
<dbReference type="Gene3D" id="3.40.50.720">
    <property type="entry name" value="NAD(P)-binding Rossmann-like Domain"/>
    <property type="match status" value="1"/>
</dbReference>
<evidence type="ECO:0000256" key="2">
    <source>
        <dbReference type="ARBA" id="ARBA00023002"/>
    </source>
</evidence>
<evidence type="ECO:0000256" key="1">
    <source>
        <dbReference type="ARBA" id="ARBA00006484"/>
    </source>
</evidence>
<reference evidence="5 6" key="1">
    <citation type="submission" date="2019-05" db="EMBL/GenBank/DDBJ databases">
        <authorList>
            <person name="Pankratov T."/>
            <person name="Grouzdev D."/>
        </authorList>
    </citation>
    <scope>NUCLEOTIDE SEQUENCE [LARGE SCALE GENOMIC DNA]</scope>
    <source>
        <strain evidence="5 6">KEBCLARHB70R</strain>
    </source>
</reference>
<dbReference type="OrthoDB" id="8477999at2"/>
<dbReference type="Proteomes" id="UP000305654">
    <property type="component" value="Unassembled WGS sequence"/>
</dbReference>
<dbReference type="NCBIfam" id="NF006114">
    <property type="entry name" value="PRK08263.1"/>
    <property type="match status" value="1"/>
</dbReference>
<keyword evidence="2" id="KW-0560">Oxidoreductase</keyword>
<dbReference type="PANTHER" id="PTHR43976:SF16">
    <property type="entry name" value="SHORT-CHAIN DEHYDROGENASE_REDUCTASE FAMILY PROTEIN"/>
    <property type="match status" value="1"/>
</dbReference>
<dbReference type="CDD" id="cd05374">
    <property type="entry name" value="17beta-HSD-like_SDR_c"/>
    <property type="match status" value="1"/>
</dbReference>
<dbReference type="PRINTS" id="PR00081">
    <property type="entry name" value="GDHRDH"/>
</dbReference>
<dbReference type="GO" id="GO:0016491">
    <property type="term" value="F:oxidoreductase activity"/>
    <property type="evidence" value="ECO:0007669"/>
    <property type="project" value="UniProtKB-KW"/>
</dbReference>
<dbReference type="InterPro" id="IPR051911">
    <property type="entry name" value="SDR_oxidoreductase"/>
</dbReference>
<sequence>MVQDAPETGTPVWLITGCSTGFGRELAKLVLARGWRAVVTARDAAKVADLVQGHEDRALALALDVDQPAQVRSVVQQAEDRFGAIDVLVNNAGYGYLAAIEEGEDAEVRAMFETNVFGLITATQAVLPGMRARRRGHIVNISSIGGITAFAATGYYHATKFAVEGLSESLAIEVAPLGIKVTIVEPGPFRTDWAGRSIKQSATRIGDYEQTAGERRRQTGERSGNQPGDPVRAAEAIITAYEAAEPPLHLVLGKPALGLARKKIESLSAELDKWEKTTLGADYPEFQDR</sequence>
<name>A0A5R9J8P9_9PROT</name>
<dbReference type="Pfam" id="PF00106">
    <property type="entry name" value="adh_short"/>
    <property type="match status" value="1"/>
</dbReference>
<feature type="region of interest" description="Disordered" evidence="4">
    <location>
        <begin position="204"/>
        <end position="230"/>
    </location>
</feature>
<dbReference type="PRINTS" id="PR00080">
    <property type="entry name" value="SDRFAMILY"/>
</dbReference>
<dbReference type="RefSeq" id="WP_138324215.1">
    <property type="nucleotide sequence ID" value="NZ_VCDI01000001.1"/>
</dbReference>
<organism evidence="5 6">
    <name type="scientific">Lichenicoccus roseus</name>
    <dbReference type="NCBI Taxonomy" id="2683649"/>
    <lineage>
        <taxon>Bacteria</taxon>
        <taxon>Pseudomonadati</taxon>
        <taxon>Pseudomonadota</taxon>
        <taxon>Alphaproteobacteria</taxon>
        <taxon>Acetobacterales</taxon>
        <taxon>Acetobacteraceae</taxon>
        <taxon>Lichenicoccus</taxon>
    </lineage>
</organism>
<evidence type="ECO:0000313" key="6">
    <source>
        <dbReference type="Proteomes" id="UP000305654"/>
    </source>
</evidence>
<dbReference type="EMBL" id="VCDI01000001">
    <property type="protein sequence ID" value="TLU73962.1"/>
    <property type="molecule type" value="Genomic_DNA"/>
</dbReference>
<keyword evidence="6" id="KW-1185">Reference proteome</keyword>
<dbReference type="AlphaFoldDB" id="A0A5R9J8P9"/>